<comment type="caution">
    <text evidence="1">The sequence shown here is derived from an EMBL/GenBank/DDBJ whole genome shotgun (WGS) entry which is preliminary data.</text>
</comment>
<sequence>MNAMITKIELRLAGLFGPPTVYQARMTAGAVTVTLANETVEAEPAVGQTLTGSDARQWLARLAALHLPDWADRYTPEPGQVVPAGTQWTLTLNQDDGAQHVMTGDSVYPQNWSALVDLLRQAALAPNGHLQPPVRWQFDFVRFADLHLPQFQGAGDILSRSTIYQETILIDAAQQTLYVATRYPDPQPSHTETYQNASLVTALIPAVADVLAPLGNLSTMRLDTTVDPDTAFGIILTYPENEQIVVQTDADDPAMLTFWHQLKQLVTTAITAAQRESANAWRQLGPAVAEYYVAVTFNHGGKPYTYKTDIPDLDIDDQVVVPVGANGHTLTGTVVDLWDDVPPDLAIPESVIKTVVRRAD</sequence>
<evidence type="ECO:0000313" key="1">
    <source>
        <dbReference type="EMBL" id="KRM25883.1"/>
    </source>
</evidence>
<organism evidence="1 2">
    <name type="scientific">Schleiferilactobacillus harbinensis DSM 16991</name>
    <dbReference type="NCBI Taxonomy" id="1122147"/>
    <lineage>
        <taxon>Bacteria</taxon>
        <taxon>Bacillati</taxon>
        <taxon>Bacillota</taxon>
        <taxon>Bacilli</taxon>
        <taxon>Lactobacillales</taxon>
        <taxon>Lactobacillaceae</taxon>
        <taxon>Schleiferilactobacillus</taxon>
    </lineage>
</organism>
<dbReference type="eggNOG" id="ENOG5030A3Y">
    <property type="taxonomic scope" value="Bacteria"/>
</dbReference>
<reference evidence="1 2" key="1">
    <citation type="journal article" date="2015" name="Genome Announc.">
        <title>Expanding the biotechnology potential of lactobacilli through comparative genomics of 213 strains and associated genera.</title>
        <authorList>
            <person name="Sun Z."/>
            <person name="Harris H.M."/>
            <person name="McCann A."/>
            <person name="Guo C."/>
            <person name="Argimon S."/>
            <person name="Zhang W."/>
            <person name="Yang X."/>
            <person name="Jeffery I.B."/>
            <person name="Cooney J.C."/>
            <person name="Kagawa T.F."/>
            <person name="Liu W."/>
            <person name="Song Y."/>
            <person name="Salvetti E."/>
            <person name="Wrobel A."/>
            <person name="Rasinkangas P."/>
            <person name="Parkhill J."/>
            <person name="Rea M.C."/>
            <person name="O'Sullivan O."/>
            <person name="Ritari J."/>
            <person name="Douillard F.P."/>
            <person name="Paul Ross R."/>
            <person name="Yang R."/>
            <person name="Briner A.E."/>
            <person name="Felis G.E."/>
            <person name="de Vos W.M."/>
            <person name="Barrangou R."/>
            <person name="Klaenhammer T.R."/>
            <person name="Caufield P.W."/>
            <person name="Cui Y."/>
            <person name="Zhang H."/>
            <person name="O'Toole P.W."/>
        </authorList>
    </citation>
    <scope>NUCLEOTIDE SEQUENCE [LARGE SCALE GENOMIC DNA]</scope>
    <source>
        <strain evidence="1 2">DSM 16991</strain>
    </source>
</reference>
<dbReference type="Proteomes" id="UP000050949">
    <property type="component" value="Unassembled WGS sequence"/>
</dbReference>
<name>A0A0R1XCL7_9LACO</name>
<gene>
    <name evidence="1" type="ORF">FC91_GL000358</name>
</gene>
<dbReference type="AlphaFoldDB" id="A0A0R1XCL7"/>
<protein>
    <submittedName>
        <fullName evidence="1">Uncharacterized protein</fullName>
    </submittedName>
</protein>
<dbReference type="EMBL" id="AZFW01000095">
    <property type="protein sequence ID" value="KRM25883.1"/>
    <property type="molecule type" value="Genomic_DNA"/>
</dbReference>
<dbReference type="PATRIC" id="fig|1122147.4.peg.372"/>
<proteinExistence type="predicted"/>
<accession>A0A0R1XCL7</accession>
<evidence type="ECO:0000313" key="2">
    <source>
        <dbReference type="Proteomes" id="UP000050949"/>
    </source>
</evidence>